<dbReference type="RefSeq" id="WP_200673909.1">
    <property type="nucleotide sequence ID" value="NZ_JAACYA010000002.1"/>
</dbReference>
<keyword evidence="6" id="KW-1185">Reference proteome</keyword>
<evidence type="ECO:0000256" key="3">
    <source>
        <dbReference type="ARBA" id="ARBA00022764"/>
    </source>
</evidence>
<dbReference type="InterPro" id="IPR039246">
    <property type="entry name" value="Flagellar_FlgA"/>
</dbReference>
<dbReference type="InterPro" id="IPR013974">
    <property type="entry name" value="SAF"/>
</dbReference>
<dbReference type="InterPro" id="IPR017585">
    <property type="entry name" value="SAF_FlgA"/>
</dbReference>
<keyword evidence="5" id="KW-0969">Cilium</keyword>
<keyword evidence="5" id="KW-0966">Cell projection</keyword>
<keyword evidence="2" id="KW-0732">Signal</keyword>
<dbReference type="Proteomes" id="UP000772812">
    <property type="component" value="Unassembled WGS sequence"/>
</dbReference>
<evidence type="ECO:0000313" key="5">
    <source>
        <dbReference type="EMBL" id="MBK3332484.1"/>
    </source>
</evidence>
<evidence type="ECO:0000313" key="6">
    <source>
        <dbReference type="Proteomes" id="UP000772812"/>
    </source>
</evidence>
<comment type="subcellular location">
    <subcellularLocation>
        <location evidence="1">Periplasm</location>
    </subcellularLocation>
</comment>
<dbReference type="Gene3D" id="2.30.30.760">
    <property type="match status" value="1"/>
</dbReference>
<feature type="domain" description="SAF" evidence="4">
    <location>
        <begin position="183"/>
        <end position="242"/>
    </location>
</feature>
<dbReference type="SMART" id="SM00858">
    <property type="entry name" value="SAF"/>
    <property type="match status" value="1"/>
</dbReference>
<evidence type="ECO:0000256" key="2">
    <source>
        <dbReference type="ARBA" id="ARBA00022729"/>
    </source>
</evidence>
<dbReference type="Gene3D" id="3.90.1210.10">
    <property type="entry name" value="Antifreeze-like/N-acetylneuraminic acid synthase C-terminal domain"/>
    <property type="match status" value="1"/>
</dbReference>
<comment type="caution">
    <text evidence="5">The sequence shown here is derived from an EMBL/GenBank/DDBJ whole genome shotgun (WGS) entry which is preliminary data.</text>
</comment>
<gene>
    <name evidence="5" type="primary">flgA</name>
    <name evidence="5" type="ORF">GWK41_05335</name>
</gene>
<organism evidence="5 6">
    <name type="scientific">Persephonella atlantica</name>
    <dbReference type="NCBI Taxonomy" id="2699429"/>
    <lineage>
        <taxon>Bacteria</taxon>
        <taxon>Pseudomonadati</taxon>
        <taxon>Aquificota</taxon>
        <taxon>Aquificia</taxon>
        <taxon>Aquificales</taxon>
        <taxon>Hydrogenothermaceae</taxon>
        <taxon>Persephonella</taxon>
    </lineage>
</organism>
<sequence>MEHSKAKLFLIFLIFFSFSYGETVIYLKNEVLLTKDRIYLSDIATVSSDNKALESFLSSIYISSLKKSRIITDRQIKERLKENSINPDSIKFVGRKVVVKRKIPVLDEGYLKERVASYLNKNYKNIRVKNIRCSLRPLKVENPVIKIYQRSKSSSHIYITANIFSGERKIRQINCTVKYSQLIDAVVAKKDLMRGQVISRSDVEIKKVEFEREIITDISTVEGAVTKTFIKEGKPIKTFMIQIDYPVKKRDYVRVVYDRNGIKIEITGIALENGVIGQSIKVKNSSTGKLLRCRVIGRGTVLFISGY</sequence>
<dbReference type="Pfam" id="PF13144">
    <property type="entry name" value="ChapFlgA"/>
    <property type="match status" value="1"/>
</dbReference>
<dbReference type="NCBIfam" id="TIGR03170">
    <property type="entry name" value="flgA_cterm"/>
    <property type="match status" value="1"/>
</dbReference>
<dbReference type="PANTHER" id="PTHR36307:SF1">
    <property type="entry name" value="FLAGELLA BASAL BODY P-RING FORMATION PROTEIN FLGA"/>
    <property type="match status" value="1"/>
</dbReference>
<evidence type="ECO:0000256" key="1">
    <source>
        <dbReference type="ARBA" id="ARBA00004418"/>
    </source>
</evidence>
<dbReference type="CDD" id="cd11614">
    <property type="entry name" value="SAF_CpaB_FlgA_like"/>
    <property type="match status" value="1"/>
</dbReference>
<reference evidence="5 6" key="1">
    <citation type="journal article" date="2021" name="Syst. Appl. Microbiol.">
        <title>Persephonella atlantica sp. nov.: How to adapt to physico-chemical gradients in high temperature hydrothermal habitats.</title>
        <authorList>
            <person name="Francois D.X."/>
            <person name="Godfroy A."/>
            <person name="Mathien C."/>
            <person name="Aube J."/>
            <person name="Cathalot C."/>
            <person name="Lesongeur F."/>
            <person name="L'Haridon S."/>
            <person name="Philippon X."/>
            <person name="Roussel E.G."/>
        </authorList>
    </citation>
    <scope>NUCLEOTIDE SEQUENCE [LARGE SCALE GENOMIC DNA]</scope>
    <source>
        <strain evidence="5 6">MO1340</strain>
    </source>
</reference>
<name>A0ABS1GHS7_9AQUI</name>
<keyword evidence="5" id="KW-0282">Flagellum</keyword>
<dbReference type="PANTHER" id="PTHR36307">
    <property type="entry name" value="FLAGELLA BASAL BODY P-RING FORMATION PROTEIN FLGA"/>
    <property type="match status" value="1"/>
</dbReference>
<keyword evidence="3" id="KW-0574">Periplasm</keyword>
<protein>
    <submittedName>
        <fullName evidence="5">Flagellar basal body P-ring formation protein FlgA</fullName>
    </submittedName>
</protein>
<evidence type="ECO:0000259" key="4">
    <source>
        <dbReference type="SMART" id="SM00858"/>
    </source>
</evidence>
<dbReference type="EMBL" id="JAACYA010000002">
    <property type="protein sequence ID" value="MBK3332484.1"/>
    <property type="molecule type" value="Genomic_DNA"/>
</dbReference>
<accession>A0ABS1GHS7</accession>
<proteinExistence type="predicted"/>